<evidence type="ECO:0000313" key="5">
    <source>
        <dbReference type="Proteomes" id="UP000462055"/>
    </source>
</evidence>
<evidence type="ECO:0000256" key="1">
    <source>
        <dbReference type="SAM" id="MobiDB-lite"/>
    </source>
</evidence>
<dbReference type="PANTHER" id="PTHR33744">
    <property type="entry name" value="CARBOHYDRATE DIACID REGULATOR"/>
    <property type="match status" value="1"/>
</dbReference>
<name>A0A6I4MPN6_9ACTN</name>
<comment type="caution">
    <text evidence="4">The sequence shown here is derived from an EMBL/GenBank/DDBJ whole genome shotgun (WGS) entry which is preliminary data.</text>
</comment>
<organism evidence="4 5">
    <name type="scientific">Actinomadura physcomitrii</name>
    <dbReference type="NCBI Taxonomy" id="2650748"/>
    <lineage>
        <taxon>Bacteria</taxon>
        <taxon>Bacillati</taxon>
        <taxon>Actinomycetota</taxon>
        <taxon>Actinomycetes</taxon>
        <taxon>Streptosporangiales</taxon>
        <taxon>Thermomonosporaceae</taxon>
        <taxon>Actinomadura</taxon>
    </lineage>
</organism>
<dbReference type="InterPro" id="IPR025751">
    <property type="entry name" value="RsbRD_N_dom"/>
</dbReference>
<dbReference type="InterPro" id="IPR025736">
    <property type="entry name" value="PucR_C-HTH_dom"/>
</dbReference>
<feature type="region of interest" description="Disordered" evidence="1">
    <location>
        <begin position="1"/>
        <end position="44"/>
    </location>
</feature>
<dbReference type="AlphaFoldDB" id="A0A6I4MPN6"/>
<feature type="compositionally biased region" description="Basic and acidic residues" evidence="1">
    <location>
        <begin position="8"/>
        <end position="44"/>
    </location>
</feature>
<feature type="domain" description="PucR C-terminal helix-turn-helix" evidence="2">
    <location>
        <begin position="387"/>
        <end position="444"/>
    </location>
</feature>
<keyword evidence="5" id="KW-1185">Reference proteome</keyword>
<accession>A0A6I4MPN6</accession>
<feature type="domain" description="RsbT co-antagonist protein RsbRD N-terminal" evidence="3">
    <location>
        <begin position="68"/>
        <end position="205"/>
    </location>
</feature>
<evidence type="ECO:0000259" key="2">
    <source>
        <dbReference type="Pfam" id="PF13556"/>
    </source>
</evidence>
<dbReference type="RefSeq" id="WP_151598451.1">
    <property type="nucleotide sequence ID" value="NZ_WBMS02000045.1"/>
</dbReference>
<sequence length="461" mass="49326">MTASRSGTTDRGDTGLREGARGDPAHREPARRDPAHPAHLVRDRDLGRADADRAILRKAVLRLTDRLPDLADRLAAEILSGDDGDRSEQLRGDLWEVCQTGLGHGFQAILDPGRGRTDLDWARRLGRRRAHQGQPLDQLLRSYRLAGRVFWEAVVEVVGTHDPGNVPALVRQATRTWDTIDEQSGAAADAYHQTELSLARRSEERVQAIVDALLDGQGADGGLLATAASVLGLPAAGRYAVVMLGAEGGFAGGLDGELSAEFPGGRDRRPGDIGGMRFIWRLRADAQVALVALGTAELDDLVAAVRPYARSHAGVSPVVHTLAELGGARWLAELALRTCRGPGSQVVRLDRRLPDALVLSQPRLAGRLGDVALGGLAGVDPAFRDVLLATLAAWLDCDGSAARAADRLFCHRNTVLNRLRKIEQLTGRTLAHPRDLVEVALALSALRLHGPADAGEPGANR</sequence>
<dbReference type="EMBL" id="WBMS02000045">
    <property type="protein sequence ID" value="MWA06044.1"/>
    <property type="molecule type" value="Genomic_DNA"/>
</dbReference>
<reference evidence="4" key="1">
    <citation type="submission" date="2019-12" db="EMBL/GenBank/DDBJ databases">
        <title>Actinomadura physcomitrii sp. nov., a novel actinomycete isolated from moss [Physcomitrium sphaericum (Ludw) Fuernr].</title>
        <authorList>
            <person name="Zhuang X."/>
        </authorList>
    </citation>
    <scope>NUCLEOTIDE SEQUENCE [LARGE SCALE GENOMIC DNA]</scope>
    <source>
        <strain evidence="4">LD22</strain>
    </source>
</reference>
<gene>
    <name evidence="4" type="ORF">F8568_037980</name>
</gene>
<dbReference type="PANTHER" id="PTHR33744:SF1">
    <property type="entry name" value="DNA-BINDING TRANSCRIPTIONAL ACTIVATOR ADER"/>
    <property type="match status" value="1"/>
</dbReference>
<evidence type="ECO:0000259" key="3">
    <source>
        <dbReference type="Pfam" id="PF14361"/>
    </source>
</evidence>
<protein>
    <submittedName>
        <fullName evidence="4">PucR family transcriptional regulator</fullName>
    </submittedName>
</protein>
<evidence type="ECO:0000313" key="4">
    <source>
        <dbReference type="EMBL" id="MWA06044.1"/>
    </source>
</evidence>
<proteinExistence type="predicted"/>
<dbReference type="Pfam" id="PF13556">
    <property type="entry name" value="HTH_30"/>
    <property type="match status" value="1"/>
</dbReference>
<dbReference type="Pfam" id="PF14361">
    <property type="entry name" value="RsbRD_N"/>
    <property type="match status" value="1"/>
</dbReference>
<dbReference type="Gene3D" id="1.10.10.2840">
    <property type="entry name" value="PucR C-terminal helix-turn-helix domain"/>
    <property type="match status" value="1"/>
</dbReference>
<dbReference type="Proteomes" id="UP000462055">
    <property type="component" value="Unassembled WGS sequence"/>
</dbReference>
<dbReference type="InterPro" id="IPR051448">
    <property type="entry name" value="CdaR-like_regulators"/>
</dbReference>
<dbReference type="InterPro" id="IPR042070">
    <property type="entry name" value="PucR_C-HTH_sf"/>
</dbReference>